<dbReference type="Pfam" id="PF02872">
    <property type="entry name" value="5_nucleotid_C"/>
    <property type="match status" value="1"/>
</dbReference>
<keyword evidence="2 3" id="KW-0732">Signal</keyword>
<dbReference type="InterPro" id="IPR004843">
    <property type="entry name" value="Calcineurin-like_PHP"/>
</dbReference>
<dbReference type="Gene3D" id="3.90.780.10">
    <property type="entry name" value="5'-Nucleotidase, C-terminal domain"/>
    <property type="match status" value="1"/>
</dbReference>
<gene>
    <name evidence="6" type="ORF">FHG85_04970</name>
</gene>
<dbReference type="PANTHER" id="PTHR11575">
    <property type="entry name" value="5'-NUCLEOTIDASE-RELATED"/>
    <property type="match status" value="1"/>
</dbReference>
<evidence type="ECO:0000259" key="4">
    <source>
        <dbReference type="Pfam" id="PF00149"/>
    </source>
</evidence>
<proteinExistence type="inferred from homology"/>
<dbReference type="AlphaFoldDB" id="A0A7D4BJJ7"/>
<dbReference type="InterPro" id="IPR006146">
    <property type="entry name" value="5'-Nucleotdase_CS"/>
</dbReference>
<reference evidence="6 7" key="1">
    <citation type="submission" date="2019-07" db="EMBL/GenBank/DDBJ databases">
        <title>Thalassofilum flectens gen. nov., sp. nov., a novel moderate thermophilic anaerobe from a shallow sea hot spring in Kunashir Island (Russia), representing a new family in the order Bacteroidales, and proposal of Thalassofilacea fam. nov.</title>
        <authorList>
            <person name="Kochetkova T.V."/>
            <person name="Podosokorskaya O.A."/>
            <person name="Novikov A."/>
            <person name="Elcheninov A.G."/>
            <person name="Toshchakov S.V."/>
            <person name="Kublanov I.V."/>
        </authorList>
    </citation>
    <scope>NUCLEOTIDE SEQUENCE [LARGE SCALE GENOMIC DNA]</scope>
    <source>
        <strain evidence="6 7">38-H</strain>
    </source>
</reference>
<feature type="signal peptide" evidence="3">
    <location>
        <begin position="1"/>
        <end position="21"/>
    </location>
</feature>
<accession>A0A7D4BJJ7</accession>
<dbReference type="PRINTS" id="PR01607">
    <property type="entry name" value="APYRASEFAMLY"/>
</dbReference>
<dbReference type="GO" id="GO:0046872">
    <property type="term" value="F:metal ion binding"/>
    <property type="evidence" value="ECO:0007669"/>
    <property type="project" value="InterPro"/>
</dbReference>
<sequence length="579" mass="65361">MKRFNRLFFSVLLIFTALTLAAQQEVTIKILETSDVHGALFPFDFIRNKPMDGSLARVFTYVKQERSKSDQQVILLDNGDILQGQPTVYYSNFIDSANPNIVSQMLNYMGYDAATVGNHDIETGPAVYQKVVKESNFPWLGANAVSTTTDHPVFKPYTILERNGIRIAVLGLITPGIPKWLPKILWPNMQFNDMVESAKYWVKHIQKKEKPQIIIGLFHSGYDATYGGANAEERNNENAALLVAKQVPGFDVILIGHDHKELAKKYPNINGDSVLVLDPGSSARMLSEATITISIDKCKKVKSKKVEGKLIAMKGYEPDTDFLNRFSDFYSKVNDFVSKPIGKFTKPISSANAYFGPTEFMDLIHDVQLKISGADISLAAPLSFVSNIDSGNITISDMFKLYRFENFLYTMELTGKEIDGFLEHAASLWFNTMTGPNDTLIRFKKENGRIRLYANYYNFDSAAGIYYTIDVSKPEGDRVTITGMADGTPFDFSKTYKVAINSYRGNGGGGHLTEGAGIPHEELAKRVVISTDKDLRLYMMRYIEKQVEIEPQCHYYWKIAPEEWVKVAIERDRKILFNR</sequence>
<dbReference type="PROSITE" id="PS00785">
    <property type="entry name" value="5_NUCLEOTIDASE_1"/>
    <property type="match status" value="1"/>
</dbReference>
<dbReference type="Gene3D" id="3.60.21.10">
    <property type="match status" value="1"/>
</dbReference>
<dbReference type="EMBL" id="CP041345">
    <property type="protein sequence ID" value="QKG79639.1"/>
    <property type="molecule type" value="Genomic_DNA"/>
</dbReference>
<dbReference type="RefSeq" id="WP_173073575.1">
    <property type="nucleotide sequence ID" value="NZ_CP041345.1"/>
</dbReference>
<keyword evidence="3" id="KW-0378">Hydrolase</keyword>
<organism evidence="6 7">
    <name type="scientific">Tenuifilum thalassicum</name>
    <dbReference type="NCBI Taxonomy" id="2590900"/>
    <lineage>
        <taxon>Bacteria</taxon>
        <taxon>Pseudomonadati</taxon>
        <taxon>Bacteroidota</taxon>
        <taxon>Bacteroidia</taxon>
        <taxon>Bacteroidales</taxon>
        <taxon>Tenuifilaceae</taxon>
        <taxon>Tenuifilum</taxon>
    </lineage>
</organism>
<name>A0A7D4BJJ7_9BACT</name>
<evidence type="ECO:0000256" key="3">
    <source>
        <dbReference type="RuleBase" id="RU362119"/>
    </source>
</evidence>
<evidence type="ECO:0000256" key="1">
    <source>
        <dbReference type="ARBA" id="ARBA00006654"/>
    </source>
</evidence>
<feature type="chain" id="PRO_5029930992" evidence="3">
    <location>
        <begin position="22"/>
        <end position="579"/>
    </location>
</feature>
<dbReference type="InterPro" id="IPR029052">
    <property type="entry name" value="Metallo-depent_PP-like"/>
</dbReference>
<evidence type="ECO:0000259" key="5">
    <source>
        <dbReference type="Pfam" id="PF02872"/>
    </source>
</evidence>
<dbReference type="Proteomes" id="UP000500961">
    <property type="component" value="Chromosome"/>
</dbReference>
<evidence type="ECO:0000313" key="6">
    <source>
        <dbReference type="EMBL" id="QKG79639.1"/>
    </source>
</evidence>
<protein>
    <submittedName>
        <fullName evidence="6">Bifunctional metallophosphatase/5'-nucleotidase</fullName>
    </submittedName>
</protein>
<dbReference type="GO" id="GO:0030288">
    <property type="term" value="C:outer membrane-bounded periplasmic space"/>
    <property type="evidence" value="ECO:0007669"/>
    <property type="project" value="TreeGrafter"/>
</dbReference>
<keyword evidence="3" id="KW-0547">Nucleotide-binding</keyword>
<dbReference type="InterPro" id="IPR006179">
    <property type="entry name" value="5_nucleotidase/apyrase"/>
</dbReference>
<dbReference type="SUPFAM" id="SSF56300">
    <property type="entry name" value="Metallo-dependent phosphatases"/>
    <property type="match status" value="1"/>
</dbReference>
<dbReference type="SUPFAM" id="SSF55816">
    <property type="entry name" value="5'-nucleotidase (syn. UDP-sugar hydrolase), C-terminal domain"/>
    <property type="match status" value="1"/>
</dbReference>
<dbReference type="GO" id="GO:0000166">
    <property type="term" value="F:nucleotide binding"/>
    <property type="evidence" value="ECO:0007669"/>
    <property type="project" value="UniProtKB-KW"/>
</dbReference>
<dbReference type="InterPro" id="IPR036907">
    <property type="entry name" value="5'-Nucleotdase_C_sf"/>
</dbReference>
<evidence type="ECO:0000313" key="7">
    <source>
        <dbReference type="Proteomes" id="UP000500961"/>
    </source>
</evidence>
<feature type="domain" description="5'-Nucleotidase C-terminal" evidence="5">
    <location>
        <begin position="341"/>
        <end position="510"/>
    </location>
</feature>
<comment type="similarity">
    <text evidence="1 3">Belongs to the 5'-nucleotidase family.</text>
</comment>
<dbReference type="InterPro" id="IPR008334">
    <property type="entry name" value="5'-Nucleotdase_C"/>
</dbReference>
<dbReference type="GO" id="GO:0009166">
    <property type="term" value="P:nucleotide catabolic process"/>
    <property type="evidence" value="ECO:0007669"/>
    <property type="project" value="InterPro"/>
</dbReference>
<dbReference type="GO" id="GO:0016788">
    <property type="term" value="F:hydrolase activity, acting on ester bonds"/>
    <property type="evidence" value="ECO:0007669"/>
    <property type="project" value="InterPro"/>
</dbReference>
<evidence type="ECO:0000256" key="2">
    <source>
        <dbReference type="ARBA" id="ARBA00022729"/>
    </source>
</evidence>
<dbReference type="KEGG" id="ttz:FHG85_04970"/>
<dbReference type="PANTHER" id="PTHR11575:SF6">
    <property type="entry name" value="2',3'-CYCLIC-NUCLEOTIDE 2'-PHOSPHODIESTERASE_3'-NUCLEOTIDASE"/>
    <property type="match status" value="1"/>
</dbReference>
<keyword evidence="7" id="KW-1185">Reference proteome</keyword>
<dbReference type="Pfam" id="PF00149">
    <property type="entry name" value="Metallophos"/>
    <property type="match status" value="1"/>
</dbReference>
<feature type="domain" description="Calcineurin-like phosphoesterase" evidence="4">
    <location>
        <begin position="28"/>
        <end position="260"/>
    </location>
</feature>